<keyword evidence="1" id="KW-1133">Transmembrane helix</keyword>
<feature type="transmembrane region" description="Helical" evidence="1">
    <location>
        <begin position="39"/>
        <end position="57"/>
    </location>
</feature>
<dbReference type="Gene3D" id="3.40.50.1820">
    <property type="entry name" value="alpha/beta hydrolase"/>
    <property type="match status" value="1"/>
</dbReference>
<evidence type="ECO:0000313" key="3">
    <source>
        <dbReference type="Proteomes" id="UP001499933"/>
    </source>
</evidence>
<dbReference type="PANTHER" id="PTHR48098">
    <property type="entry name" value="ENTEROCHELIN ESTERASE-RELATED"/>
    <property type="match status" value="1"/>
</dbReference>
<feature type="transmembrane region" description="Helical" evidence="1">
    <location>
        <begin position="14"/>
        <end position="32"/>
    </location>
</feature>
<evidence type="ECO:0000256" key="1">
    <source>
        <dbReference type="SAM" id="Phobius"/>
    </source>
</evidence>
<dbReference type="RefSeq" id="WP_344090971.1">
    <property type="nucleotide sequence ID" value="NZ_BAAAOG010000001.1"/>
</dbReference>
<reference evidence="3" key="1">
    <citation type="journal article" date="2019" name="Int. J. Syst. Evol. Microbiol.">
        <title>The Global Catalogue of Microorganisms (GCM) 10K type strain sequencing project: providing services to taxonomists for standard genome sequencing and annotation.</title>
        <authorList>
            <consortium name="The Broad Institute Genomics Platform"/>
            <consortium name="The Broad Institute Genome Sequencing Center for Infectious Disease"/>
            <person name="Wu L."/>
            <person name="Ma J."/>
        </authorList>
    </citation>
    <scope>NUCLEOTIDE SEQUENCE [LARGE SCALE GENOMIC DNA]</scope>
    <source>
        <strain evidence="3">JCM 14901</strain>
    </source>
</reference>
<keyword evidence="2" id="KW-0378">Hydrolase</keyword>
<dbReference type="Proteomes" id="UP001499933">
    <property type="component" value="Unassembled WGS sequence"/>
</dbReference>
<organism evidence="2 3">
    <name type="scientific">Microbacterium deminutum</name>
    <dbReference type="NCBI Taxonomy" id="344164"/>
    <lineage>
        <taxon>Bacteria</taxon>
        <taxon>Bacillati</taxon>
        <taxon>Actinomycetota</taxon>
        <taxon>Actinomycetes</taxon>
        <taxon>Micrococcales</taxon>
        <taxon>Microbacteriaceae</taxon>
        <taxon>Microbacterium</taxon>
    </lineage>
</organism>
<dbReference type="EMBL" id="BAAAOG010000001">
    <property type="protein sequence ID" value="GAA1946476.1"/>
    <property type="molecule type" value="Genomic_DNA"/>
</dbReference>
<proteinExistence type="predicted"/>
<dbReference type="InterPro" id="IPR029058">
    <property type="entry name" value="AB_hydrolase_fold"/>
</dbReference>
<dbReference type="SUPFAM" id="SSF53474">
    <property type="entry name" value="alpha/beta-Hydrolases"/>
    <property type="match status" value="1"/>
</dbReference>
<dbReference type="PANTHER" id="PTHR48098:SF1">
    <property type="entry name" value="DIACYLGLYCEROL ACYLTRANSFERASE_MYCOLYLTRANSFERASE AG85A"/>
    <property type="match status" value="1"/>
</dbReference>
<gene>
    <name evidence="2" type="ORF">GCM10009776_05710</name>
</gene>
<keyword evidence="3" id="KW-1185">Reference proteome</keyword>
<name>A0ABP5BLH8_9MICO</name>
<comment type="caution">
    <text evidence="2">The sequence shown here is derived from an EMBL/GenBank/DDBJ whole genome shotgun (WGS) entry which is preliminary data.</text>
</comment>
<dbReference type="InterPro" id="IPR050583">
    <property type="entry name" value="Mycobacterial_A85_antigen"/>
</dbReference>
<feature type="transmembrane region" description="Helical" evidence="1">
    <location>
        <begin position="69"/>
        <end position="92"/>
    </location>
</feature>
<protein>
    <submittedName>
        <fullName evidence="2">Alpha/beta hydrolase-fold protein</fullName>
    </submittedName>
</protein>
<evidence type="ECO:0000313" key="2">
    <source>
        <dbReference type="EMBL" id="GAA1946476.1"/>
    </source>
</evidence>
<dbReference type="GO" id="GO:0016787">
    <property type="term" value="F:hydrolase activity"/>
    <property type="evidence" value="ECO:0007669"/>
    <property type="project" value="UniProtKB-KW"/>
</dbReference>
<keyword evidence="1" id="KW-0472">Membrane</keyword>
<sequence>MIRWLLGLELIDGWVLPGFGILIVALLVVVTGMKPRHPVRVAIGAASGAAIAVALVVTSDALDMFDVPIPAQAVIWATVGLTAAGAGIASLWGGPWWRTALAGILILASVVWGALGVNRTFGITHTLAAIIGVQALSPVALPTATPSPSSTTSPPYETWVAPAGMRAKGVVGALAGANRIPSPGFAARDAAVYLPPAALVAHPPRLPLIVFMMGQPGSPDPTALAKVLDAFAAAHHGLAPIAIVADQLASPVLDPACHDSTTYGAVSTYFNIEIPAYARTHLNIIDDSASWVIGGYSNGGACALLWGSQHPEIWGNVLDVSGNEFPGSEAVGSTIAKVFAGDRAAFEAAKPAAVMAANAGRYDGHTAVFTSGGDDTRYGPGLRANAEAASAAGFTVEFETVPGAGHIGPALDGGLALAIPALGTAVGLSPP</sequence>
<feature type="transmembrane region" description="Helical" evidence="1">
    <location>
        <begin position="99"/>
        <end position="117"/>
    </location>
</feature>
<dbReference type="Pfam" id="PF00756">
    <property type="entry name" value="Esterase"/>
    <property type="match status" value="1"/>
</dbReference>
<dbReference type="InterPro" id="IPR000801">
    <property type="entry name" value="Esterase-like"/>
</dbReference>
<accession>A0ABP5BLH8</accession>
<keyword evidence="1" id="KW-0812">Transmembrane</keyword>